<evidence type="ECO:0000313" key="1">
    <source>
        <dbReference type="EMBL" id="MBD3326341.1"/>
    </source>
</evidence>
<dbReference type="EMBL" id="WJJP01000565">
    <property type="protein sequence ID" value="MBD3326341.1"/>
    <property type="molecule type" value="Genomic_DNA"/>
</dbReference>
<sequence length="102" mass="12304">MLNVQLDLQPETEQRLKKLLAVIQDQEAFAQHLLDYHMAELKKAILNIRLDLRQFEDTYHTSTAQFYQQFQDGARDDREDFLRWAGLYEMLCENERRLQELT</sequence>
<reference evidence="1" key="1">
    <citation type="submission" date="2019-11" db="EMBL/GenBank/DDBJ databases">
        <title>Microbial mats filling the niche in hypersaline microbial mats.</title>
        <authorList>
            <person name="Wong H.L."/>
            <person name="Macleod F.I."/>
            <person name="White R.A. III"/>
            <person name="Burns B.P."/>
        </authorList>
    </citation>
    <scope>NUCLEOTIDE SEQUENCE</scope>
    <source>
        <strain evidence="1">Rbin_158</strain>
    </source>
</reference>
<protein>
    <submittedName>
        <fullName evidence="1">Uncharacterized protein</fullName>
    </submittedName>
</protein>
<dbReference type="AlphaFoldDB" id="A0A9D5Q7X6"/>
<evidence type="ECO:0000313" key="2">
    <source>
        <dbReference type="Proteomes" id="UP000649604"/>
    </source>
</evidence>
<accession>A0A9D5Q7X6</accession>
<proteinExistence type="predicted"/>
<name>A0A9D5Q7X6_9BACT</name>
<comment type="caution">
    <text evidence="1">The sequence shown here is derived from an EMBL/GenBank/DDBJ whole genome shotgun (WGS) entry which is preliminary data.</text>
</comment>
<organism evidence="1 2">
    <name type="scientific">candidate division KSB3 bacterium</name>
    <dbReference type="NCBI Taxonomy" id="2044937"/>
    <lineage>
        <taxon>Bacteria</taxon>
        <taxon>candidate division KSB3</taxon>
    </lineage>
</organism>
<gene>
    <name evidence="1" type="ORF">GF339_17280</name>
</gene>
<dbReference type="Proteomes" id="UP000649604">
    <property type="component" value="Unassembled WGS sequence"/>
</dbReference>